<evidence type="ECO:0000256" key="1">
    <source>
        <dbReference type="ARBA" id="ARBA00005869"/>
    </source>
</evidence>
<feature type="domain" description="Proline dehydrogenase" evidence="6">
    <location>
        <begin position="221"/>
        <end position="481"/>
    </location>
</feature>
<keyword evidence="4 5" id="KW-0642">Proline metabolism</keyword>
<dbReference type="Proteomes" id="UP000669133">
    <property type="component" value="Unassembled WGS sequence"/>
</dbReference>
<dbReference type="InterPro" id="IPR029041">
    <property type="entry name" value="FAD-linked_oxidoreductase-like"/>
</dbReference>
<evidence type="ECO:0000259" key="6">
    <source>
        <dbReference type="Pfam" id="PF01619"/>
    </source>
</evidence>
<dbReference type="SUPFAM" id="SSF51730">
    <property type="entry name" value="FAD-linked oxidoreductase"/>
    <property type="match status" value="1"/>
</dbReference>
<evidence type="ECO:0000256" key="4">
    <source>
        <dbReference type="ARBA" id="ARBA00023062"/>
    </source>
</evidence>
<keyword evidence="5" id="KW-0274">FAD</keyword>
<dbReference type="GO" id="GO:0005739">
    <property type="term" value="C:mitochondrion"/>
    <property type="evidence" value="ECO:0007669"/>
    <property type="project" value="TreeGrafter"/>
</dbReference>
<dbReference type="InterPro" id="IPR015659">
    <property type="entry name" value="Proline_oxidase"/>
</dbReference>
<dbReference type="EC" id="1.5.5.2" evidence="2 5"/>
<keyword evidence="3 5" id="KW-0560">Oxidoreductase</keyword>
<dbReference type="Pfam" id="PF01619">
    <property type="entry name" value="Pro_dh"/>
    <property type="match status" value="1"/>
</dbReference>
<comment type="cofactor">
    <cofactor evidence="5">
        <name>FAD</name>
        <dbReference type="ChEBI" id="CHEBI:57692"/>
    </cofactor>
</comment>
<keyword evidence="5" id="KW-0285">Flavoprotein</keyword>
<dbReference type="AlphaFoldDB" id="A0A8H8D929"/>
<dbReference type="GO" id="GO:0010133">
    <property type="term" value="P:L-proline catabolic process to L-glutamate"/>
    <property type="evidence" value="ECO:0007669"/>
    <property type="project" value="TreeGrafter"/>
</dbReference>
<gene>
    <name evidence="7" type="ORF">I9W82_005379</name>
</gene>
<dbReference type="PANTHER" id="PTHR13914">
    <property type="entry name" value="PROLINE OXIDASE"/>
    <property type="match status" value="1"/>
</dbReference>
<comment type="function">
    <text evidence="5">Converts proline to delta-1-pyrroline-5-carboxylate.</text>
</comment>
<dbReference type="GO" id="GO:0071949">
    <property type="term" value="F:FAD binding"/>
    <property type="evidence" value="ECO:0007669"/>
    <property type="project" value="TreeGrafter"/>
</dbReference>
<evidence type="ECO:0000256" key="5">
    <source>
        <dbReference type="RuleBase" id="RU364054"/>
    </source>
</evidence>
<proteinExistence type="inferred from homology"/>
<accession>A0A8H8D929</accession>
<dbReference type="InterPro" id="IPR002872">
    <property type="entry name" value="Proline_DH_dom"/>
</dbReference>
<dbReference type="PANTHER" id="PTHR13914:SF0">
    <property type="entry name" value="PROLINE DEHYDROGENASE 1, MITOCHONDRIAL"/>
    <property type="match status" value="1"/>
</dbReference>
<comment type="catalytic activity">
    <reaction evidence="5">
        <text>L-proline + a quinone = (S)-1-pyrroline-5-carboxylate + a quinol + H(+)</text>
        <dbReference type="Rhea" id="RHEA:23784"/>
        <dbReference type="ChEBI" id="CHEBI:15378"/>
        <dbReference type="ChEBI" id="CHEBI:17388"/>
        <dbReference type="ChEBI" id="CHEBI:24646"/>
        <dbReference type="ChEBI" id="CHEBI:60039"/>
        <dbReference type="ChEBI" id="CHEBI:132124"/>
        <dbReference type="EC" id="1.5.5.2"/>
    </reaction>
</comment>
<protein>
    <recommendedName>
        <fullName evidence="2 5">Proline dehydrogenase</fullName>
        <ecNumber evidence="2 5">1.5.5.2</ecNumber>
    </recommendedName>
</protein>
<dbReference type="GO" id="GO:0004657">
    <property type="term" value="F:proline dehydrogenase activity"/>
    <property type="evidence" value="ECO:0007669"/>
    <property type="project" value="UniProtKB-EC"/>
</dbReference>
<evidence type="ECO:0000256" key="2">
    <source>
        <dbReference type="ARBA" id="ARBA00012695"/>
    </source>
</evidence>
<dbReference type="GeneID" id="93654008"/>
<evidence type="ECO:0000313" key="7">
    <source>
        <dbReference type="EMBL" id="KAG5417743.1"/>
    </source>
</evidence>
<keyword evidence="8" id="KW-1185">Reference proteome</keyword>
<dbReference type="OrthoDB" id="5464at2759"/>
<dbReference type="EMBL" id="JAEOAQ010000007">
    <property type="protein sequence ID" value="KAG5417743.1"/>
    <property type="molecule type" value="Genomic_DNA"/>
</dbReference>
<evidence type="ECO:0000256" key="3">
    <source>
        <dbReference type="ARBA" id="ARBA00023002"/>
    </source>
</evidence>
<sequence length="508" mass="56864">MSIRLIPTRYSTRSSFTSSLKTFTQSQVIIYRQFHDTPNTQNTATQQSFQNDPNHMIPTNVPKGVNLTTPTPASPLSVSAGLKHPGKKVAPNEFLKAFNNKELISFLMMGLCTLNSATLKLCIKLFPYVPMAVIKALVYRIYCGGETLDEVKQAGLRLHERGINNMMISLTIEACDGNDNVDPEYIIDETVKSINGILEPHTKKMIETCDKNINDIPSGYVALKPTGFVKNAANVLKNYNNGEEAAFAELVAKASRACEAVYEANQRLAKQYPDRTAPFVVAVIDAEKYELQPGVYELQRQLYKKFNKLNEPCYVVGTLQMYLSDSASLLAKEERLAQENNYRIGLKLVRGAYIHSEKDRATIIHKTKQDTDDNYNAGITYCIDSILNQKDKESTIGHLVVASHNADSLKLASTKVYTQENATNINKSNVVLGQLLGMADHITYDLIKNYQIGNVIKYVPWGPPLETKQYLLRRLEENGDTVRNDNGWPLVKATFNTLMGRLFNKTSA</sequence>
<reference evidence="7 8" key="1">
    <citation type="submission" date="2020-12" db="EMBL/GenBank/DDBJ databases">
        <title>Effect of drift, selection, and recombination on the evolution of hybrid genomes in Candida yeast pathogens.</title>
        <authorList>
            <person name="Mixao V."/>
            <person name="Ksiezopolska E."/>
            <person name="Saus E."/>
            <person name="Boekhout T."/>
            <person name="Gacser A."/>
            <person name="Gabaldon T."/>
        </authorList>
    </citation>
    <scope>NUCLEOTIDE SEQUENCE [LARGE SCALE GENOMIC DNA]</scope>
    <source>
        <strain evidence="7 8">BP57</strain>
    </source>
</reference>
<organism evidence="7 8">
    <name type="scientific">Candida metapsilosis</name>
    <dbReference type="NCBI Taxonomy" id="273372"/>
    <lineage>
        <taxon>Eukaryota</taxon>
        <taxon>Fungi</taxon>
        <taxon>Dikarya</taxon>
        <taxon>Ascomycota</taxon>
        <taxon>Saccharomycotina</taxon>
        <taxon>Pichiomycetes</taxon>
        <taxon>Debaryomycetaceae</taxon>
        <taxon>Candida/Lodderomyces clade</taxon>
        <taxon>Candida</taxon>
    </lineage>
</organism>
<comment type="similarity">
    <text evidence="1 5">Belongs to the proline oxidase family.</text>
</comment>
<dbReference type="RefSeq" id="XP_067546859.1">
    <property type="nucleotide sequence ID" value="XM_067694549.1"/>
</dbReference>
<dbReference type="Gene3D" id="3.20.20.220">
    <property type="match status" value="1"/>
</dbReference>
<evidence type="ECO:0000313" key="8">
    <source>
        <dbReference type="Proteomes" id="UP000669133"/>
    </source>
</evidence>
<dbReference type="FunFam" id="3.20.20.220:FF:000017">
    <property type="entry name" value="Proline dehydrogenase"/>
    <property type="match status" value="1"/>
</dbReference>
<comment type="caution">
    <text evidence="7">The sequence shown here is derived from an EMBL/GenBank/DDBJ whole genome shotgun (WGS) entry which is preliminary data.</text>
</comment>
<name>A0A8H8D929_9ASCO</name>